<dbReference type="SUPFAM" id="SSF47413">
    <property type="entry name" value="lambda repressor-like DNA-binding domains"/>
    <property type="match status" value="1"/>
</dbReference>
<feature type="domain" description="HTH cro/C1-type" evidence="2">
    <location>
        <begin position="8"/>
        <end position="62"/>
    </location>
</feature>
<dbReference type="PANTHER" id="PTHR46797:SF1">
    <property type="entry name" value="METHYLPHOSPHONATE SYNTHASE"/>
    <property type="match status" value="1"/>
</dbReference>
<dbReference type="GO" id="GO:0005829">
    <property type="term" value="C:cytosol"/>
    <property type="evidence" value="ECO:0007669"/>
    <property type="project" value="TreeGrafter"/>
</dbReference>
<evidence type="ECO:0000259" key="2">
    <source>
        <dbReference type="PROSITE" id="PS50943"/>
    </source>
</evidence>
<accession>A0A0B2JUE3</accession>
<evidence type="ECO:0000313" key="3">
    <source>
        <dbReference type="EMBL" id="KHM51269.1"/>
    </source>
</evidence>
<dbReference type="AlphaFoldDB" id="A0A0B2JUE3"/>
<dbReference type="InterPro" id="IPR010982">
    <property type="entry name" value="Lambda_DNA-bd_dom_sf"/>
</dbReference>
<keyword evidence="1" id="KW-0238">DNA-binding</keyword>
<dbReference type="SMART" id="SM00530">
    <property type="entry name" value="HTH_XRE"/>
    <property type="match status" value="1"/>
</dbReference>
<dbReference type="EMBL" id="JSCE01000211">
    <property type="protein sequence ID" value="KHM51269.1"/>
    <property type="molecule type" value="Genomic_DNA"/>
</dbReference>
<dbReference type="PANTHER" id="PTHR46797">
    <property type="entry name" value="HTH-TYPE TRANSCRIPTIONAL REGULATOR"/>
    <property type="match status" value="1"/>
</dbReference>
<proteinExistence type="predicted"/>
<dbReference type="Proteomes" id="UP000030993">
    <property type="component" value="Unassembled WGS sequence"/>
</dbReference>
<dbReference type="InterPro" id="IPR001387">
    <property type="entry name" value="Cro/C1-type_HTH"/>
</dbReference>
<dbReference type="Pfam" id="PF01381">
    <property type="entry name" value="HTH_3"/>
    <property type="match status" value="1"/>
</dbReference>
<protein>
    <recommendedName>
        <fullName evidence="2">HTH cro/C1-type domain-containing protein</fullName>
    </recommendedName>
</protein>
<sequence length="165" mass="18870">MSDFTDNLKRLREKNGLTRKELAEKTGFSQSSITYYETGKSMPTVTALCAIASALGVSLDELTGYTPLSEYELYKNMVEQIAIPTEDKKAIKTYTVEECEDGKIKIIPSDDLECTFNNKDEFCSTIKNTLHRTKYLMDLIQYKALDELFINRASLQFFDDDLLKE</sequence>
<keyword evidence="4" id="KW-1185">Reference proteome</keyword>
<dbReference type="CDD" id="cd00093">
    <property type="entry name" value="HTH_XRE"/>
    <property type="match status" value="1"/>
</dbReference>
<dbReference type="Gene3D" id="1.10.260.40">
    <property type="entry name" value="lambda repressor-like DNA-binding domains"/>
    <property type="match status" value="1"/>
</dbReference>
<dbReference type="STRING" id="82374.NZ47_11440"/>
<dbReference type="PROSITE" id="PS50943">
    <property type="entry name" value="HTH_CROC1"/>
    <property type="match status" value="1"/>
</dbReference>
<evidence type="ECO:0000256" key="1">
    <source>
        <dbReference type="ARBA" id="ARBA00023125"/>
    </source>
</evidence>
<dbReference type="RefSeq" id="WP_039210831.1">
    <property type="nucleotide sequence ID" value="NZ_JSCE01000211.1"/>
</dbReference>
<organism evidence="3 4">
    <name type="scientific">Anaerovibrio lipolyticus</name>
    <dbReference type="NCBI Taxonomy" id="82374"/>
    <lineage>
        <taxon>Bacteria</taxon>
        <taxon>Bacillati</taxon>
        <taxon>Bacillota</taxon>
        <taxon>Negativicutes</taxon>
        <taxon>Selenomonadales</taxon>
        <taxon>Selenomonadaceae</taxon>
        <taxon>Anaerovibrio</taxon>
    </lineage>
</organism>
<gene>
    <name evidence="3" type="ORF">NZ47_11440</name>
</gene>
<evidence type="ECO:0000313" key="4">
    <source>
        <dbReference type="Proteomes" id="UP000030993"/>
    </source>
</evidence>
<name>A0A0B2JUE3_9FIRM</name>
<dbReference type="InterPro" id="IPR050807">
    <property type="entry name" value="TransReg_Diox_bact_type"/>
</dbReference>
<dbReference type="GO" id="GO:0003700">
    <property type="term" value="F:DNA-binding transcription factor activity"/>
    <property type="evidence" value="ECO:0007669"/>
    <property type="project" value="TreeGrafter"/>
</dbReference>
<comment type="caution">
    <text evidence="3">The sequence shown here is derived from an EMBL/GenBank/DDBJ whole genome shotgun (WGS) entry which is preliminary data.</text>
</comment>
<dbReference type="GO" id="GO:0003677">
    <property type="term" value="F:DNA binding"/>
    <property type="evidence" value="ECO:0007669"/>
    <property type="project" value="UniProtKB-KW"/>
</dbReference>
<reference evidence="3 4" key="1">
    <citation type="journal article" date="2013" name="PLoS ONE">
        <title>Identification and characterization of three novel lipases belonging to families II and V from Anaerovibrio lipolyticus 5ST.</title>
        <authorList>
            <person name="Prive F."/>
            <person name="Kaderbhai N.N."/>
            <person name="Girdwood S."/>
            <person name="Worgan H.J."/>
            <person name="Pinloche E."/>
            <person name="Scollan N.D."/>
            <person name="Huws S.A."/>
            <person name="Newbold C.J."/>
        </authorList>
    </citation>
    <scope>NUCLEOTIDE SEQUENCE [LARGE SCALE GENOMIC DNA]</scope>
    <source>
        <strain evidence="3 4">5S</strain>
    </source>
</reference>